<organism evidence="2">
    <name type="scientific">Trichophyton rubrum CBS 288.86</name>
    <dbReference type="NCBI Taxonomy" id="1215330"/>
    <lineage>
        <taxon>Eukaryota</taxon>
        <taxon>Fungi</taxon>
        <taxon>Dikarya</taxon>
        <taxon>Ascomycota</taxon>
        <taxon>Pezizomycotina</taxon>
        <taxon>Eurotiomycetes</taxon>
        <taxon>Eurotiomycetidae</taxon>
        <taxon>Onygenales</taxon>
        <taxon>Arthrodermataceae</taxon>
        <taxon>Trichophyton</taxon>
    </lineage>
</organism>
<dbReference type="Proteomes" id="UP000023758">
    <property type="component" value="Unassembled WGS sequence"/>
</dbReference>
<reference evidence="2" key="1">
    <citation type="submission" date="2014-02" db="EMBL/GenBank/DDBJ databases">
        <title>The Genome Sequence of Trichophyton rubrum (morphotype fischeri) CBS 288.86.</title>
        <authorList>
            <consortium name="The Broad Institute Genomics Platform"/>
            <person name="Cuomo C.A."/>
            <person name="White T.C."/>
            <person name="Graser Y."/>
            <person name="Martinez-Rossi N."/>
            <person name="Heitman J."/>
            <person name="Young S.K."/>
            <person name="Zeng Q."/>
            <person name="Gargeya S."/>
            <person name="Abouelleil A."/>
            <person name="Alvarado L."/>
            <person name="Chapman S.B."/>
            <person name="Gainer-Dewar J."/>
            <person name="Goldberg J."/>
            <person name="Griggs A."/>
            <person name="Gujja S."/>
            <person name="Hansen M."/>
            <person name="Howarth C."/>
            <person name="Imamovic A."/>
            <person name="Larimer J."/>
            <person name="Martinez D."/>
            <person name="Murphy C."/>
            <person name="Pearson M.D."/>
            <person name="Persinoti G."/>
            <person name="Poon T."/>
            <person name="Priest M."/>
            <person name="Roberts A.D."/>
            <person name="Saif S."/>
            <person name="Shea T.D."/>
            <person name="Sykes S.N."/>
            <person name="Wortman J."/>
            <person name="Nusbaum C."/>
            <person name="Birren B."/>
        </authorList>
    </citation>
    <scope>NUCLEOTIDE SEQUENCE [LARGE SCALE GENOMIC DNA]</scope>
    <source>
        <strain evidence="2">CBS 288.86</strain>
    </source>
</reference>
<dbReference type="HOGENOM" id="CLU_1660286_0_0_1"/>
<name>A0A022WE35_TRIRU</name>
<evidence type="ECO:0000313" key="2">
    <source>
        <dbReference type="EMBL" id="EZF56645.1"/>
    </source>
</evidence>
<gene>
    <name evidence="2" type="ORF">H103_01006</name>
</gene>
<proteinExistence type="predicted"/>
<evidence type="ECO:0000256" key="1">
    <source>
        <dbReference type="SAM" id="MobiDB-lite"/>
    </source>
</evidence>
<protein>
    <submittedName>
        <fullName evidence="2">Uncharacterized protein</fullName>
    </submittedName>
</protein>
<dbReference type="OrthoDB" id="4173976at2759"/>
<dbReference type="EMBL" id="KK207715">
    <property type="protein sequence ID" value="EZF56645.1"/>
    <property type="molecule type" value="Genomic_DNA"/>
</dbReference>
<feature type="region of interest" description="Disordered" evidence="1">
    <location>
        <begin position="1"/>
        <end position="38"/>
    </location>
</feature>
<accession>A0A022WE35</accession>
<dbReference type="AlphaFoldDB" id="A0A022WE35"/>
<sequence length="163" mass="18203">MTSQKRQAEEPLASCSKQAKPAAEMQKNPEPQGDIFMDDGLEVDNEVSRSDYPSSALCKETAQLQQAGQEARDAQIRKDLETMKLIFHEAAQYASPVARTGSNEGKQFKDTRVCSMLAACPNQLLSKIYALREVVTGHAGRRSMLIEDMKFCKEICDILTREE</sequence>